<evidence type="ECO:0000256" key="7">
    <source>
        <dbReference type="ARBA" id="ARBA00022723"/>
    </source>
</evidence>
<dbReference type="GO" id="GO:0004176">
    <property type="term" value="F:ATP-dependent peptidase activity"/>
    <property type="evidence" value="ECO:0007669"/>
    <property type="project" value="InterPro"/>
</dbReference>
<evidence type="ECO:0000256" key="2">
    <source>
        <dbReference type="ARBA" id="ARBA00004225"/>
    </source>
</evidence>
<evidence type="ECO:0000256" key="16">
    <source>
        <dbReference type="ARBA" id="ARBA00048778"/>
    </source>
</evidence>
<gene>
    <name evidence="19" type="ORF">DFH07DRAFT_788593</name>
</gene>
<keyword evidence="13" id="KW-0482">Metalloprotease</keyword>
<dbReference type="InterPro" id="IPR050928">
    <property type="entry name" value="ATP-dep_Zn_Metalloprotease"/>
</dbReference>
<dbReference type="GO" id="GO:0016887">
    <property type="term" value="F:ATP hydrolysis activity"/>
    <property type="evidence" value="ECO:0007669"/>
    <property type="project" value="InterPro"/>
</dbReference>
<evidence type="ECO:0000313" key="20">
    <source>
        <dbReference type="Proteomes" id="UP001215280"/>
    </source>
</evidence>
<dbReference type="PROSITE" id="PS00674">
    <property type="entry name" value="AAA"/>
    <property type="match status" value="1"/>
</dbReference>
<dbReference type="InterPro" id="IPR037219">
    <property type="entry name" value="Peptidase_M41-like"/>
</dbReference>
<organism evidence="19 20">
    <name type="scientific">Mycena maculata</name>
    <dbReference type="NCBI Taxonomy" id="230809"/>
    <lineage>
        <taxon>Eukaryota</taxon>
        <taxon>Fungi</taxon>
        <taxon>Dikarya</taxon>
        <taxon>Basidiomycota</taxon>
        <taxon>Agaricomycotina</taxon>
        <taxon>Agaricomycetes</taxon>
        <taxon>Agaricomycetidae</taxon>
        <taxon>Agaricales</taxon>
        <taxon>Marasmiineae</taxon>
        <taxon>Mycenaceae</taxon>
        <taxon>Mycena</taxon>
    </lineage>
</organism>
<dbReference type="SUPFAM" id="SSF52540">
    <property type="entry name" value="P-loop containing nucleoside triphosphate hydrolases"/>
    <property type="match status" value="1"/>
</dbReference>
<dbReference type="Gene3D" id="3.40.1690.20">
    <property type="match status" value="1"/>
</dbReference>
<dbReference type="GO" id="GO:0005745">
    <property type="term" value="C:m-AAA complex"/>
    <property type="evidence" value="ECO:0007669"/>
    <property type="project" value="TreeGrafter"/>
</dbReference>
<evidence type="ECO:0000256" key="17">
    <source>
        <dbReference type="SAM" id="MobiDB-lite"/>
    </source>
</evidence>
<keyword evidence="11" id="KW-0067">ATP-binding</keyword>
<dbReference type="InterPro" id="IPR003593">
    <property type="entry name" value="AAA+_ATPase"/>
</dbReference>
<dbReference type="Pfam" id="PF01434">
    <property type="entry name" value="Peptidase_M41"/>
    <property type="match status" value="1"/>
</dbReference>
<feature type="region of interest" description="Disordered" evidence="17">
    <location>
        <begin position="724"/>
        <end position="766"/>
    </location>
</feature>
<keyword evidence="8" id="KW-0547">Nucleotide-binding</keyword>
<evidence type="ECO:0000256" key="10">
    <source>
        <dbReference type="ARBA" id="ARBA00022833"/>
    </source>
</evidence>
<dbReference type="CDD" id="cd19501">
    <property type="entry name" value="RecA-like_FtsH"/>
    <property type="match status" value="1"/>
</dbReference>
<keyword evidence="12" id="KW-1133">Transmembrane helix</keyword>
<dbReference type="FunFam" id="3.40.50.300:FF:000001">
    <property type="entry name" value="ATP-dependent zinc metalloprotease FtsH"/>
    <property type="match status" value="1"/>
</dbReference>
<dbReference type="GO" id="GO:0008270">
    <property type="term" value="F:zinc ion binding"/>
    <property type="evidence" value="ECO:0007669"/>
    <property type="project" value="InterPro"/>
</dbReference>
<dbReference type="FunFam" id="1.10.8.60:FF:000019">
    <property type="entry name" value="AFG3-like AAA ATPase 2"/>
    <property type="match status" value="1"/>
</dbReference>
<evidence type="ECO:0000313" key="19">
    <source>
        <dbReference type="EMBL" id="KAJ7783657.1"/>
    </source>
</evidence>
<comment type="similarity">
    <text evidence="4">In the N-terminal section; belongs to the AAA ATPase family.</text>
</comment>
<keyword evidence="10" id="KW-0862">Zinc</keyword>
<evidence type="ECO:0000256" key="15">
    <source>
        <dbReference type="ARBA" id="ARBA00023136"/>
    </source>
</evidence>
<dbReference type="InterPro" id="IPR027417">
    <property type="entry name" value="P-loop_NTPase"/>
</dbReference>
<dbReference type="Pfam" id="PF06480">
    <property type="entry name" value="FtsH_ext"/>
    <property type="match status" value="1"/>
</dbReference>
<keyword evidence="9" id="KW-0378">Hydrolase</keyword>
<dbReference type="Gene3D" id="1.20.58.760">
    <property type="entry name" value="Peptidase M41"/>
    <property type="match status" value="1"/>
</dbReference>
<dbReference type="GO" id="GO:0004222">
    <property type="term" value="F:metalloendopeptidase activity"/>
    <property type="evidence" value="ECO:0007669"/>
    <property type="project" value="InterPro"/>
</dbReference>
<reference evidence="19" key="1">
    <citation type="submission" date="2023-03" db="EMBL/GenBank/DDBJ databases">
        <title>Massive genome expansion in bonnet fungi (Mycena s.s.) driven by repeated elements and novel gene families across ecological guilds.</title>
        <authorList>
            <consortium name="Lawrence Berkeley National Laboratory"/>
            <person name="Harder C.B."/>
            <person name="Miyauchi S."/>
            <person name="Viragh M."/>
            <person name="Kuo A."/>
            <person name="Thoen E."/>
            <person name="Andreopoulos B."/>
            <person name="Lu D."/>
            <person name="Skrede I."/>
            <person name="Drula E."/>
            <person name="Henrissat B."/>
            <person name="Morin E."/>
            <person name="Kohler A."/>
            <person name="Barry K."/>
            <person name="LaButti K."/>
            <person name="Morin E."/>
            <person name="Salamov A."/>
            <person name="Lipzen A."/>
            <person name="Mereny Z."/>
            <person name="Hegedus B."/>
            <person name="Baldrian P."/>
            <person name="Stursova M."/>
            <person name="Weitz H."/>
            <person name="Taylor A."/>
            <person name="Grigoriev I.V."/>
            <person name="Nagy L.G."/>
            <person name="Martin F."/>
            <person name="Kauserud H."/>
        </authorList>
    </citation>
    <scope>NUCLEOTIDE SEQUENCE</scope>
    <source>
        <strain evidence="19">CBHHK188m</strain>
    </source>
</reference>
<dbReference type="InterPro" id="IPR041569">
    <property type="entry name" value="AAA_lid_3"/>
</dbReference>
<keyword evidence="15" id="KW-0472">Membrane</keyword>
<name>A0AAD7KE13_9AGAR</name>
<dbReference type="PANTHER" id="PTHR43655:SF2">
    <property type="entry name" value="AFG3 LIKE MATRIX AAA PEPTIDASE SUBUNIT 2, ISOFORM A"/>
    <property type="match status" value="1"/>
</dbReference>
<dbReference type="InterPro" id="IPR003960">
    <property type="entry name" value="ATPase_AAA_CS"/>
</dbReference>
<dbReference type="GO" id="GO:0005524">
    <property type="term" value="F:ATP binding"/>
    <property type="evidence" value="ECO:0007669"/>
    <property type="project" value="UniProtKB-KW"/>
</dbReference>
<accession>A0AAD7KE13</accession>
<dbReference type="HAMAP" id="MF_01458">
    <property type="entry name" value="FtsH"/>
    <property type="match status" value="1"/>
</dbReference>
<evidence type="ECO:0000259" key="18">
    <source>
        <dbReference type="SMART" id="SM00382"/>
    </source>
</evidence>
<dbReference type="Pfam" id="PF17862">
    <property type="entry name" value="AAA_lid_3"/>
    <property type="match status" value="1"/>
</dbReference>
<feature type="compositionally biased region" description="Basic and acidic residues" evidence="17">
    <location>
        <begin position="724"/>
        <end position="734"/>
    </location>
</feature>
<evidence type="ECO:0000256" key="11">
    <source>
        <dbReference type="ARBA" id="ARBA00022840"/>
    </source>
</evidence>
<evidence type="ECO:0000256" key="12">
    <source>
        <dbReference type="ARBA" id="ARBA00022989"/>
    </source>
</evidence>
<feature type="compositionally biased region" description="Basic and acidic residues" evidence="17">
    <location>
        <begin position="30"/>
        <end position="57"/>
    </location>
</feature>
<evidence type="ECO:0000256" key="1">
    <source>
        <dbReference type="ARBA" id="ARBA00001947"/>
    </source>
</evidence>
<comment type="subcellular location">
    <subcellularLocation>
        <location evidence="2">Mitochondrion membrane</location>
        <topology evidence="2">Multi-pass membrane protein</topology>
    </subcellularLocation>
</comment>
<dbReference type="FunFam" id="1.20.58.760:FF:000003">
    <property type="entry name" value="AFG3-like AAA ATPase 2"/>
    <property type="match status" value="1"/>
</dbReference>
<feature type="region of interest" description="Disordered" evidence="17">
    <location>
        <begin position="1"/>
        <end position="97"/>
    </location>
</feature>
<proteinExistence type="inferred from homology"/>
<dbReference type="EMBL" id="JARJLG010000002">
    <property type="protein sequence ID" value="KAJ7783657.1"/>
    <property type="molecule type" value="Genomic_DNA"/>
</dbReference>
<dbReference type="NCBIfam" id="TIGR01241">
    <property type="entry name" value="FtsH_fam"/>
    <property type="match status" value="1"/>
</dbReference>
<comment type="catalytic activity">
    <reaction evidence="16">
        <text>ATP + H2O = ADP + phosphate + H(+)</text>
        <dbReference type="Rhea" id="RHEA:13065"/>
        <dbReference type="ChEBI" id="CHEBI:15377"/>
        <dbReference type="ChEBI" id="CHEBI:15378"/>
        <dbReference type="ChEBI" id="CHEBI:30616"/>
        <dbReference type="ChEBI" id="CHEBI:43474"/>
        <dbReference type="ChEBI" id="CHEBI:456216"/>
    </reaction>
    <physiologicalReaction direction="left-to-right" evidence="16">
        <dbReference type="Rhea" id="RHEA:13066"/>
    </physiologicalReaction>
</comment>
<evidence type="ECO:0000256" key="6">
    <source>
        <dbReference type="ARBA" id="ARBA00022692"/>
    </source>
</evidence>
<evidence type="ECO:0000256" key="8">
    <source>
        <dbReference type="ARBA" id="ARBA00022741"/>
    </source>
</evidence>
<dbReference type="FunFam" id="3.40.1690.20:FF:000003">
    <property type="entry name" value="Mitochondrial inner membrane AAA protease Yta12, putative"/>
    <property type="match status" value="1"/>
</dbReference>
<dbReference type="GO" id="GO:0030163">
    <property type="term" value="P:protein catabolic process"/>
    <property type="evidence" value="ECO:0007669"/>
    <property type="project" value="UniProtKB-ARBA"/>
</dbReference>
<comment type="similarity">
    <text evidence="3">In the C-terminal section; belongs to the peptidase M41 family.</text>
</comment>
<evidence type="ECO:0000256" key="13">
    <source>
        <dbReference type="ARBA" id="ARBA00023049"/>
    </source>
</evidence>
<dbReference type="InterPro" id="IPR003959">
    <property type="entry name" value="ATPase_AAA_core"/>
</dbReference>
<dbReference type="AlphaFoldDB" id="A0AAD7KE13"/>
<evidence type="ECO:0000256" key="3">
    <source>
        <dbReference type="ARBA" id="ARBA00010044"/>
    </source>
</evidence>
<dbReference type="Gene3D" id="3.40.50.300">
    <property type="entry name" value="P-loop containing nucleotide triphosphate hydrolases"/>
    <property type="match status" value="1"/>
</dbReference>
<sequence length="766" mass="84186">MLSRSLRAASALRLPLRASAAYATKPRSTPPKDKQHTDEPPAKHEESELPKDLEGFFKQRQQRPPNPKSESSSSSEPDPQNESRPPPPPPNNNNFNFSNTQLAWLATASLAYFLYSGSSGSSSREITWQEFRTAFLEKGLVDKLVVVNGHKVRVKLHSNATGIMYPASASFGNGDYHFSIGSVEAFERKLDDAQAELSIPSHERIPVAYHDEMSGWQTALDFAPTILTIGFLVWLSRRGSSSSGGGIFSIGKSKAKLYNKDTDVKVKFKDVAGMDEAKEEIMEFVKFLKEPAKYEKLGAKIPRGAILSGPPGTGKTLLAKATAGEASVPFLSVSGSEFVEMFVGVGSSRVRDLFADARKHAPCIVFVDEIDAIGKSRAKSGSFGGNDERESTLNQLLVEMDGFGTKEHVVVLAGTNRPDVLDAALMRPGRFDRHIAIDRPDVSGRKGIYLVHLAPLTLHEELKDVDSLAQKLAVLTPGFSGADIANVCNEAALHAARRGSDFIENKDFETSIERVIVGLERKSRVLSKEEKKTVAYHEAGHAVCGWFLEHADPLLKVSIIPRGTGALGYAQYLPPDRYLMSTPQMTDRICMTLGGRVSEEIFFGVENITSGAQDDLQKITRMAFEACANFGMNEVIGPVSYGGDRAAKEGWTKPFSEKTAQMLDAEVRKMITIAYERTRQLLTKHREDVIKVAELLLEKENITREDMIRLLGKRPFVGRSDDMDKWLDEHRGSEKSAPPPLENLGNGGGVDEPIPVAASQRIDESR</sequence>
<dbReference type="InterPro" id="IPR011546">
    <property type="entry name" value="Pept_M41_FtsH_extracell"/>
</dbReference>
<evidence type="ECO:0000256" key="9">
    <source>
        <dbReference type="ARBA" id="ARBA00022801"/>
    </source>
</evidence>
<feature type="compositionally biased region" description="Low complexity" evidence="17">
    <location>
        <begin position="1"/>
        <end position="21"/>
    </location>
</feature>
<keyword evidence="20" id="KW-1185">Reference proteome</keyword>
<dbReference type="SMART" id="SM00382">
    <property type="entry name" value="AAA"/>
    <property type="match status" value="1"/>
</dbReference>
<dbReference type="Gene3D" id="1.10.8.60">
    <property type="match status" value="1"/>
</dbReference>
<keyword evidence="5" id="KW-0645">Protease</keyword>
<feature type="compositionally biased region" description="Low complexity" evidence="17">
    <location>
        <begin position="68"/>
        <end position="83"/>
    </location>
</feature>
<dbReference type="Proteomes" id="UP001215280">
    <property type="component" value="Unassembled WGS sequence"/>
</dbReference>
<evidence type="ECO:0000256" key="5">
    <source>
        <dbReference type="ARBA" id="ARBA00022670"/>
    </source>
</evidence>
<keyword evidence="7" id="KW-0479">Metal-binding</keyword>
<comment type="caution">
    <text evidence="19">The sequence shown here is derived from an EMBL/GenBank/DDBJ whole genome shotgun (WGS) entry which is preliminary data.</text>
</comment>
<protein>
    <submittedName>
        <fullName evidence="19">ATP-dependent metallopeptidase Hfl</fullName>
    </submittedName>
</protein>
<feature type="domain" description="AAA+ ATPase" evidence="18">
    <location>
        <begin position="301"/>
        <end position="441"/>
    </location>
</feature>
<dbReference type="SUPFAM" id="SSF140990">
    <property type="entry name" value="FtsH protease domain-like"/>
    <property type="match status" value="1"/>
</dbReference>
<evidence type="ECO:0000256" key="4">
    <source>
        <dbReference type="ARBA" id="ARBA00010550"/>
    </source>
</evidence>
<comment type="cofactor">
    <cofactor evidence="1">
        <name>Zn(2+)</name>
        <dbReference type="ChEBI" id="CHEBI:29105"/>
    </cofactor>
</comment>
<dbReference type="InterPro" id="IPR000642">
    <property type="entry name" value="Peptidase_M41"/>
</dbReference>
<keyword evidence="14" id="KW-0496">Mitochondrion</keyword>
<dbReference type="GO" id="GO:0034982">
    <property type="term" value="P:mitochondrial protein processing"/>
    <property type="evidence" value="ECO:0007669"/>
    <property type="project" value="TreeGrafter"/>
</dbReference>
<keyword evidence="6" id="KW-0812">Transmembrane</keyword>
<evidence type="ECO:0000256" key="14">
    <source>
        <dbReference type="ARBA" id="ARBA00023128"/>
    </source>
</evidence>
<dbReference type="PANTHER" id="PTHR43655">
    <property type="entry name" value="ATP-DEPENDENT PROTEASE"/>
    <property type="match status" value="1"/>
</dbReference>
<dbReference type="Pfam" id="PF00004">
    <property type="entry name" value="AAA"/>
    <property type="match status" value="1"/>
</dbReference>
<dbReference type="InterPro" id="IPR005936">
    <property type="entry name" value="FtsH"/>
</dbReference>